<name>A0A7H0F1D8_9CYAN</name>
<evidence type="ECO:0000256" key="1">
    <source>
        <dbReference type="ARBA" id="ARBA00008769"/>
    </source>
</evidence>
<dbReference type="InterPro" id="IPR001119">
    <property type="entry name" value="SLH_dom"/>
</dbReference>
<feature type="coiled-coil region" evidence="3">
    <location>
        <begin position="124"/>
        <end position="158"/>
    </location>
</feature>
<feature type="chain" id="PRO_5029032056" evidence="2">
    <location>
        <begin position="28"/>
        <end position="580"/>
    </location>
</feature>
<dbReference type="InterPro" id="IPR047684">
    <property type="entry name" value="Por_som-like"/>
</dbReference>
<dbReference type="Pfam" id="PF04966">
    <property type="entry name" value="OprB"/>
    <property type="match status" value="1"/>
</dbReference>
<accession>A0A7H0F1D8</accession>
<dbReference type="Proteomes" id="UP000516013">
    <property type="component" value="Chromosome"/>
</dbReference>
<evidence type="ECO:0000313" key="7">
    <source>
        <dbReference type="Proteomes" id="UP000516013"/>
    </source>
</evidence>
<dbReference type="PANTHER" id="PTHR43308:SF1">
    <property type="entry name" value="OUTER MEMBRANE PROTEIN ALPHA"/>
    <property type="match status" value="1"/>
</dbReference>
<dbReference type="PROSITE" id="PS51272">
    <property type="entry name" value="SLH"/>
    <property type="match status" value="1"/>
</dbReference>
<dbReference type="RefSeq" id="WP_187706355.1">
    <property type="nucleotide sequence ID" value="NZ_CP060822.1"/>
</dbReference>
<sequence>MTKLFWNVLRVSPVVAATILSANSVLANEVKEPTTSVAQLSSDKISQTTSVSQFRDVQPRDWAFQALQSLVERYNCISGYPDGTFRGNRTLNRFEFAASLNACLERVSELIASSTADAVRKEDLATLQRLQEEFSAELATLRGQVDALEARTGELEANQFSTTTKLKGEAIFGLSQAFGKGVAGSPSTDLNSNFTFSDRVRLTLESSFSGKDRLQTRLNAGNISPLSNAGLTRNTSSQPVGSIPANETPDQFANRVASAGGTNTNMARSSYDGNNSNAVVIDKINYTFNPFPNLSVKVDAIGADLDDNFEAFNPDFKSSGSGSISRYGRFSPIYRQAASGSGIAVNLKANDAITLGAGYYARGNATASDPGPNKGLFEGDSTIFGQLAFKPNQAVNLGITYAHTYLTPPLVDSNGRNTSTSIFDSTGGTGGSYSVGTTGVKTEANHYGVALNLKATPSISLGGWAGYTTASTLGGTPTSRDYWYWTGNVAIKDFLREGNTLGFVFGQPPKFTGGKTRNAAGVTTNINGETDTSFHLEGLYKIKVSDNVLITPGVLVILDPEHNKNNPNIYVGTIRTTFSF</sequence>
<dbReference type="InterPro" id="IPR038673">
    <property type="entry name" value="OprB_sf"/>
</dbReference>
<feature type="signal peptide" evidence="2">
    <location>
        <begin position="1"/>
        <end position="27"/>
    </location>
</feature>
<dbReference type="InterPro" id="IPR051465">
    <property type="entry name" value="Cell_Envelope_Struct_Comp"/>
</dbReference>
<reference evidence="6 7" key="1">
    <citation type="submission" date="2020-08" db="EMBL/GenBank/DDBJ databases">
        <title>Complete genome sequence of Raphidiopsis curvispora isolated from drinking water reservoir in South Korea.</title>
        <authorList>
            <person name="Jeong J."/>
        </authorList>
    </citation>
    <scope>NUCLEOTIDE SEQUENCE [LARGE SCALE GENOMIC DNA]</scope>
    <source>
        <strain evidence="6 7">GIHE-G1</strain>
    </source>
</reference>
<dbReference type="GO" id="GO:0015288">
    <property type="term" value="F:porin activity"/>
    <property type="evidence" value="ECO:0007669"/>
    <property type="project" value="InterPro"/>
</dbReference>
<comment type="similarity">
    <text evidence="1 2">Belongs to the OprB family.</text>
</comment>
<dbReference type="EMBL" id="CP060822">
    <property type="protein sequence ID" value="QNP29854.1"/>
    <property type="molecule type" value="Genomic_DNA"/>
</dbReference>
<protein>
    <submittedName>
        <fullName evidence="6">Iron uptake porin</fullName>
    </submittedName>
</protein>
<dbReference type="PANTHER" id="PTHR43308">
    <property type="entry name" value="OUTER MEMBRANE PROTEIN ALPHA-RELATED"/>
    <property type="match status" value="1"/>
</dbReference>
<feature type="compositionally biased region" description="Polar residues" evidence="4">
    <location>
        <begin position="221"/>
        <end position="240"/>
    </location>
</feature>
<evidence type="ECO:0000256" key="3">
    <source>
        <dbReference type="SAM" id="Coils"/>
    </source>
</evidence>
<dbReference type="AlphaFoldDB" id="A0A7H0F1D8"/>
<evidence type="ECO:0000313" key="6">
    <source>
        <dbReference type="EMBL" id="QNP29854.1"/>
    </source>
</evidence>
<keyword evidence="2" id="KW-0732">Signal</keyword>
<dbReference type="NCBIfam" id="NF033921">
    <property type="entry name" value="por_somb"/>
    <property type="match status" value="2"/>
</dbReference>
<feature type="domain" description="SLH" evidence="5">
    <location>
        <begin position="50"/>
        <end position="114"/>
    </location>
</feature>
<gene>
    <name evidence="6" type="ORF">IAR63_01700</name>
</gene>
<evidence type="ECO:0000256" key="4">
    <source>
        <dbReference type="SAM" id="MobiDB-lite"/>
    </source>
</evidence>
<feature type="region of interest" description="Disordered" evidence="4">
    <location>
        <begin position="221"/>
        <end position="241"/>
    </location>
</feature>
<evidence type="ECO:0000259" key="5">
    <source>
        <dbReference type="PROSITE" id="PS51272"/>
    </source>
</evidence>
<dbReference type="Gene3D" id="2.40.160.180">
    <property type="entry name" value="Carbohydrate-selective porin OprB"/>
    <property type="match status" value="1"/>
</dbReference>
<dbReference type="KEGG" id="ccur:IAR63_01700"/>
<keyword evidence="7" id="KW-1185">Reference proteome</keyword>
<dbReference type="GO" id="GO:0016020">
    <property type="term" value="C:membrane"/>
    <property type="evidence" value="ECO:0007669"/>
    <property type="project" value="InterPro"/>
</dbReference>
<dbReference type="Pfam" id="PF00395">
    <property type="entry name" value="SLH"/>
    <property type="match status" value="1"/>
</dbReference>
<keyword evidence="3" id="KW-0175">Coiled coil</keyword>
<dbReference type="InterPro" id="IPR007049">
    <property type="entry name" value="Carb-sel_porin_OprB"/>
</dbReference>
<organism evidence="6 7">
    <name type="scientific">Cylindrospermopsis curvispora GIHE-G1</name>
    <dbReference type="NCBI Taxonomy" id="2666332"/>
    <lineage>
        <taxon>Bacteria</taxon>
        <taxon>Bacillati</taxon>
        <taxon>Cyanobacteriota</taxon>
        <taxon>Cyanophyceae</taxon>
        <taxon>Nostocales</taxon>
        <taxon>Aphanizomenonaceae</taxon>
        <taxon>Cylindrospermopsis</taxon>
    </lineage>
</organism>
<proteinExistence type="inferred from homology"/>
<dbReference type="GO" id="GO:0008643">
    <property type="term" value="P:carbohydrate transport"/>
    <property type="evidence" value="ECO:0007669"/>
    <property type="project" value="InterPro"/>
</dbReference>
<evidence type="ECO:0000256" key="2">
    <source>
        <dbReference type="RuleBase" id="RU363072"/>
    </source>
</evidence>